<dbReference type="Proteomes" id="UP000000390">
    <property type="component" value="Chromosome"/>
</dbReference>
<reference evidence="1 3" key="1">
    <citation type="journal article" date="2010" name="J. Bacteriol.">
        <title>Complete genome sequence of Halalkalicoccus jeotgali B3(T), an extremely halophilic archaeon.</title>
        <authorList>
            <person name="Roh S.W."/>
            <person name="Nam Y.D."/>
            <person name="Nam S.H."/>
            <person name="Choi S.H."/>
            <person name="Park H.S."/>
            <person name="Bae J.W."/>
        </authorList>
    </citation>
    <scope>NUCLEOTIDE SEQUENCE [LARGE SCALE GENOMIC DNA]</scope>
    <source>
        <strain evidence="1">B3</strain>
        <strain evidence="3">DSM 18796 / CECT 7217 / JCM 14584 / KCTC 4019 / B3</strain>
    </source>
</reference>
<dbReference type="AlphaFoldDB" id="D8J5C5"/>
<gene>
    <name evidence="1" type="ordered locus">HacjB3_11190</name>
    <name evidence="2" type="ORF">C497_11473</name>
</gene>
<proteinExistence type="predicted"/>
<accession>D8J5C5</accession>
<name>D8J5C5_HALJB</name>
<protein>
    <submittedName>
        <fullName evidence="1">Uncharacterized protein</fullName>
    </submittedName>
</protein>
<evidence type="ECO:0000313" key="2">
    <source>
        <dbReference type="EMBL" id="ELY36301.1"/>
    </source>
</evidence>
<sequence length="44" mass="4891">MAEYYVLTGETVVEGPFESHGEASRRKADLSTSDVGVTYRVARR</sequence>
<dbReference type="KEGG" id="hje:HacjB3_11190"/>
<dbReference type="GeneID" id="78824074"/>
<organism evidence="1 3">
    <name type="scientific">Halalkalicoccus jeotgali (strain DSM 18796 / CECT 7217 / JCM 14584 / KCTC 4019 / B3)</name>
    <dbReference type="NCBI Taxonomy" id="795797"/>
    <lineage>
        <taxon>Archaea</taxon>
        <taxon>Methanobacteriati</taxon>
        <taxon>Methanobacteriota</taxon>
        <taxon>Stenosarchaea group</taxon>
        <taxon>Halobacteria</taxon>
        <taxon>Halobacteriales</taxon>
        <taxon>Halococcaceae</taxon>
        <taxon>Halalkalicoccus</taxon>
    </lineage>
</organism>
<keyword evidence="4" id="KW-1185">Reference proteome</keyword>
<evidence type="ECO:0000313" key="1">
    <source>
        <dbReference type="EMBL" id="ADJ15621.1"/>
    </source>
</evidence>
<dbReference type="Proteomes" id="UP000011645">
    <property type="component" value="Unassembled WGS sequence"/>
</dbReference>
<evidence type="ECO:0000313" key="4">
    <source>
        <dbReference type="Proteomes" id="UP000011645"/>
    </source>
</evidence>
<evidence type="ECO:0000313" key="3">
    <source>
        <dbReference type="Proteomes" id="UP000000390"/>
    </source>
</evidence>
<dbReference type="HOGENOM" id="CLU_3210637_0_0_2"/>
<dbReference type="RefSeq" id="WP_008416819.1">
    <property type="nucleotide sequence ID" value="NC_014297.1"/>
</dbReference>
<dbReference type="EMBL" id="AOHV01000029">
    <property type="protein sequence ID" value="ELY36301.1"/>
    <property type="molecule type" value="Genomic_DNA"/>
</dbReference>
<dbReference type="PATRIC" id="fig|795797.18.peg.2239"/>
<dbReference type="EMBL" id="CP002062">
    <property type="protein sequence ID" value="ADJ15621.1"/>
    <property type="molecule type" value="Genomic_DNA"/>
</dbReference>
<reference evidence="2 4" key="2">
    <citation type="journal article" date="2014" name="PLoS Genet.">
        <title>Phylogenetically driven sequencing of extremely halophilic archaea reveals strategies for static and dynamic osmo-response.</title>
        <authorList>
            <person name="Becker E.A."/>
            <person name="Seitzer P.M."/>
            <person name="Tritt A."/>
            <person name="Larsen D."/>
            <person name="Krusor M."/>
            <person name="Yao A.I."/>
            <person name="Wu D."/>
            <person name="Madern D."/>
            <person name="Eisen J.A."/>
            <person name="Darling A.E."/>
            <person name="Facciotti M.T."/>
        </authorList>
    </citation>
    <scope>NUCLEOTIDE SEQUENCE [LARGE SCALE GENOMIC DNA]</scope>
    <source>
        <strain evidence="2">B3</strain>
        <strain evidence="4">DSM 18796 / CECT 7217 / JCM 14584 / KCTC 4019 / B3</strain>
    </source>
</reference>